<dbReference type="AlphaFoldDB" id="A0AAD9WQE1"/>
<accession>A0AAD9WQE1</accession>
<comment type="caution">
    <text evidence="2">The sequence shown here is derived from an EMBL/GenBank/DDBJ whole genome shotgun (WGS) entry which is preliminary data.</text>
</comment>
<proteinExistence type="predicted"/>
<sequence>MMNSNGDYIVDGEFQSRRRLEFEDRENNIFPESKSNTIDENEPVKFSGGVIHQLFLWEVHHNGLSDKKRFILGTHEVRFSKVGFCLITGLRFGLVQNVSRYVNVDNGLRHRYFGGKDEISYVELRDVLRHSEFQQAYNSVKICIIYMLNWILMGLDERVKILV</sequence>
<evidence type="ECO:0000313" key="3">
    <source>
        <dbReference type="Proteomes" id="UP001280121"/>
    </source>
</evidence>
<evidence type="ECO:0000259" key="1">
    <source>
        <dbReference type="Pfam" id="PF09331"/>
    </source>
</evidence>
<dbReference type="InterPro" id="IPR015410">
    <property type="entry name" value="DUF1985"/>
</dbReference>
<evidence type="ECO:0000313" key="2">
    <source>
        <dbReference type="EMBL" id="KAK2638475.1"/>
    </source>
</evidence>
<dbReference type="Pfam" id="PF09331">
    <property type="entry name" value="DUF1985"/>
    <property type="match status" value="1"/>
</dbReference>
<dbReference type="PANTHER" id="PTHR48449">
    <property type="entry name" value="DUF1985 DOMAIN-CONTAINING PROTEIN"/>
    <property type="match status" value="1"/>
</dbReference>
<reference evidence="2" key="1">
    <citation type="journal article" date="2023" name="Plant J.">
        <title>Genome sequences and population genomics provide insights into the demographic history, inbreeding, and mutation load of two 'living fossil' tree species of Dipteronia.</title>
        <authorList>
            <person name="Feng Y."/>
            <person name="Comes H.P."/>
            <person name="Chen J."/>
            <person name="Zhu S."/>
            <person name="Lu R."/>
            <person name="Zhang X."/>
            <person name="Li P."/>
            <person name="Qiu J."/>
            <person name="Olsen K.M."/>
            <person name="Qiu Y."/>
        </authorList>
    </citation>
    <scope>NUCLEOTIDE SEQUENCE</scope>
    <source>
        <strain evidence="2">KIB01</strain>
    </source>
</reference>
<name>A0AAD9WQE1_9ROSI</name>
<keyword evidence="3" id="KW-1185">Reference proteome</keyword>
<dbReference type="EMBL" id="JANJYI010000008">
    <property type="protein sequence ID" value="KAK2638475.1"/>
    <property type="molecule type" value="Genomic_DNA"/>
</dbReference>
<dbReference type="Proteomes" id="UP001280121">
    <property type="component" value="Unassembled WGS sequence"/>
</dbReference>
<gene>
    <name evidence="2" type="ORF">Ddye_026270</name>
</gene>
<feature type="domain" description="DUF1985" evidence="1">
    <location>
        <begin position="70"/>
        <end position="160"/>
    </location>
</feature>
<dbReference type="PANTHER" id="PTHR48449:SF1">
    <property type="entry name" value="DUF1985 DOMAIN-CONTAINING PROTEIN"/>
    <property type="match status" value="1"/>
</dbReference>
<protein>
    <recommendedName>
        <fullName evidence="1">DUF1985 domain-containing protein</fullName>
    </recommendedName>
</protein>
<organism evidence="2 3">
    <name type="scientific">Dipteronia dyeriana</name>
    <dbReference type="NCBI Taxonomy" id="168575"/>
    <lineage>
        <taxon>Eukaryota</taxon>
        <taxon>Viridiplantae</taxon>
        <taxon>Streptophyta</taxon>
        <taxon>Embryophyta</taxon>
        <taxon>Tracheophyta</taxon>
        <taxon>Spermatophyta</taxon>
        <taxon>Magnoliopsida</taxon>
        <taxon>eudicotyledons</taxon>
        <taxon>Gunneridae</taxon>
        <taxon>Pentapetalae</taxon>
        <taxon>rosids</taxon>
        <taxon>malvids</taxon>
        <taxon>Sapindales</taxon>
        <taxon>Sapindaceae</taxon>
        <taxon>Hippocastanoideae</taxon>
        <taxon>Acereae</taxon>
        <taxon>Dipteronia</taxon>
    </lineage>
</organism>